<accession>A0A7R8XI56</accession>
<keyword evidence="5 12" id="KW-0812">Transmembrane</keyword>
<keyword evidence="15" id="KW-1185">Reference proteome</keyword>
<keyword evidence="7" id="KW-0915">Sodium</keyword>
<evidence type="ECO:0000256" key="8">
    <source>
        <dbReference type="ARBA" id="ARBA00023065"/>
    </source>
</evidence>
<evidence type="ECO:0000256" key="1">
    <source>
        <dbReference type="ARBA" id="ARBA00004141"/>
    </source>
</evidence>
<sequence length="585" mass="66825">MRRANKVAIDGLRGKTPDIQFEDGGELTVGVGPVTARFLNRFSAHALGRSVYPDSSRFRKVFWFFAFLIATGYTIYGIIDTINLYMAGLLMTSTQMVIRDKLPFPTVTICPNRPSLKDSFDLKELSPPHLGLFKLNEDLVAVIQSLSRPENSCRQTTEDFSTLNNTDFSSKNNDGQKTCIKPFDALFRLANPSKEYLNWVEVLMGSNSYTLEDFRKIIAGSIQAVIFDISKSIRNCSFNGKTCTLEDFTIVETDILEKCLTFNYKGDKEIDRLKTTISHNFVSNIKDINFGEEFQVGMNPTDGLQLILASYSSKDAIIHPPGEGFRLVIHNPDTVSNTLRKGFNVNLQMLCVHLCYATHVIRNLEDGRSCMETFFPDLVRRSKNKTKDCIPHQYNDSGLGEKVFKDEGFCGCPQPCTERKFQWSLTSVQMNRENDVLLGLFPWMKYYWKMGHKKIGIDELRNKIYCNNRDETLAVVNVYFENMAVEVTKETLIYPWSSFIGSLGGLLGLYTGISFVSIMEIVEWIIDLLLYGWRKPRQDQMGPKRRIFLTWKDDTPGQEKMSTRKEVIDLRHNLEDPPVNNRPAL</sequence>
<evidence type="ECO:0000256" key="11">
    <source>
        <dbReference type="ARBA" id="ARBA00023303"/>
    </source>
</evidence>
<dbReference type="Pfam" id="PF00858">
    <property type="entry name" value="ASC"/>
    <property type="match status" value="2"/>
</dbReference>
<dbReference type="PANTHER" id="PTHR11690">
    <property type="entry name" value="AMILORIDE-SENSITIVE SODIUM CHANNEL-RELATED"/>
    <property type="match status" value="1"/>
</dbReference>
<keyword evidence="9 13" id="KW-0472">Membrane</keyword>
<dbReference type="AlphaFoldDB" id="A0A7R8XI56"/>
<dbReference type="EMBL" id="CAJPEV010001524">
    <property type="protein sequence ID" value="CAG0893138.1"/>
    <property type="molecule type" value="Genomic_DNA"/>
</dbReference>
<dbReference type="InterPro" id="IPR001873">
    <property type="entry name" value="ENaC"/>
</dbReference>
<feature type="transmembrane region" description="Helical" evidence="13">
    <location>
        <begin position="61"/>
        <end position="79"/>
    </location>
</feature>
<proteinExistence type="inferred from homology"/>
<dbReference type="Proteomes" id="UP000677054">
    <property type="component" value="Unassembled WGS sequence"/>
</dbReference>
<keyword evidence="3 12" id="KW-0813">Transport</keyword>
<gene>
    <name evidence="14" type="ORF">DSTB1V02_LOCUS7477</name>
</gene>
<name>A0A7R8XI56_9CRUS</name>
<comment type="similarity">
    <text evidence="2 12">Belongs to the amiloride-sensitive sodium channel (TC 1.A.6) family.</text>
</comment>
<protein>
    <submittedName>
        <fullName evidence="14">Uncharacterized protein</fullName>
    </submittedName>
</protein>
<evidence type="ECO:0000256" key="6">
    <source>
        <dbReference type="ARBA" id="ARBA00022989"/>
    </source>
</evidence>
<dbReference type="Gene3D" id="2.60.470.10">
    <property type="entry name" value="Acid-sensing ion channels like domains"/>
    <property type="match status" value="1"/>
</dbReference>
<evidence type="ECO:0000256" key="9">
    <source>
        <dbReference type="ARBA" id="ARBA00023136"/>
    </source>
</evidence>
<evidence type="ECO:0000256" key="4">
    <source>
        <dbReference type="ARBA" id="ARBA00022461"/>
    </source>
</evidence>
<reference evidence="14" key="1">
    <citation type="submission" date="2020-11" db="EMBL/GenBank/DDBJ databases">
        <authorList>
            <person name="Tran Van P."/>
        </authorList>
    </citation>
    <scope>NUCLEOTIDE SEQUENCE</scope>
</reference>
<keyword evidence="10 12" id="KW-0739">Sodium transport</keyword>
<dbReference type="GO" id="GO:0015280">
    <property type="term" value="F:ligand-gated sodium channel activity"/>
    <property type="evidence" value="ECO:0007669"/>
    <property type="project" value="TreeGrafter"/>
</dbReference>
<evidence type="ECO:0000313" key="15">
    <source>
        <dbReference type="Proteomes" id="UP000677054"/>
    </source>
</evidence>
<evidence type="ECO:0000256" key="13">
    <source>
        <dbReference type="SAM" id="Phobius"/>
    </source>
</evidence>
<dbReference type="GO" id="GO:0005886">
    <property type="term" value="C:plasma membrane"/>
    <property type="evidence" value="ECO:0007669"/>
    <property type="project" value="TreeGrafter"/>
</dbReference>
<organism evidence="14">
    <name type="scientific">Darwinula stevensoni</name>
    <dbReference type="NCBI Taxonomy" id="69355"/>
    <lineage>
        <taxon>Eukaryota</taxon>
        <taxon>Metazoa</taxon>
        <taxon>Ecdysozoa</taxon>
        <taxon>Arthropoda</taxon>
        <taxon>Crustacea</taxon>
        <taxon>Oligostraca</taxon>
        <taxon>Ostracoda</taxon>
        <taxon>Podocopa</taxon>
        <taxon>Podocopida</taxon>
        <taxon>Darwinulocopina</taxon>
        <taxon>Darwinuloidea</taxon>
        <taxon>Darwinulidae</taxon>
        <taxon>Darwinula</taxon>
    </lineage>
</organism>
<evidence type="ECO:0000313" key="14">
    <source>
        <dbReference type="EMBL" id="CAD7247652.1"/>
    </source>
</evidence>
<dbReference type="PRINTS" id="PR01078">
    <property type="entry name" value="AMINACHANNEL"/>
</dbReference>
<keyword evidence="4 12" id="KW-0894">Sodium channel</keyword>
<evidence type="ECO:0000256" key="7">
    <source>
        <dbReference type="ARBA" id="ARBA00023053"/>
    </source>
</evidence>
<comment type="subcellular location">
    <subcellularLocation>
        <location evidence="1">Membrane</location>
        <topology evidence="1">Multi-pass membrane protein</topology>
    </subcellularLocation>
</comment>
<evidence type="ECO:0000256" key="5">
    <source>
        <dbReference type="ARBA" id="ARBA00022692"/>
    </source>
</evidence>
<keyword evidence="8 12" id="KW-0406">Ion transport</keyword>
<dbReference type="EMBL" id="LR901041">
    <property type="protein sequence ID" value="CAD7247652.1"/>
    <property type="molecule type" value="Genomic_DNA"/>
</dbReference>
<keyword evidence="11 12" id="KW-0407">Ion channel</keyword>
<dbReference type="OrthoDB" id="6502088at2759"/>
<evidence type="ECO:0000256" key="12">
    <source>
        <dbReference type="RuleBase" id="RU000679"/>
    </source>
</evidence>
<keyword evidence="6 13" id="KW-1133">Transmembrane helix</keyword>
<evidence type="ECO:0000256" key="3">
    <source>
        <dbReference type="ARBA" id="ARBA00022448"/>
    </source>
</evidence>
<evidence type="ECO:0000256" key="2">
    <source>
        <dbReference type="ARBA" id="ARBA00007193"/>
    </source>
</evidence>
<evidence type="ECO:0000256" key="10">
    <source>
        <dbReference type="ARBA" id="ARBA00023201"/>
    </source>
</evidence>